<gene>
    <name evidence="2" type="ORF">AK812_SmicGene36341</name>
</gene>
<protein>
    <submittedName>
        <fullName evidence="2">Uncharacterized protein</fullName>
    </submittedName>
</protein>
<evidence type="ECO:0000256" key="1">
    <source>
        <dbReference type="SAM" id="Phobius"/>
    </source>
</evidence>
<comment type="caution">
    <text evidence="2">The sequence shown here is derived from an EMBL/GenBank/DDBJ whole genome shotgun (WGS) entry which is preliminary data.</text>
</comment>
<dbReference type="OrthoDB" id="10353450at2759"/>
<keyword evidence="1" id="KW-1133">Transmembrane helix</keyword>
<accession>A0A1Q9CJ59</accession>
<keyword evidence="1" id="KW-0472">Membrane</keyword>
<feature type="transmembrane region" description="Helical" evidence="1">
    <location>
        <begin position="226"/>
        <end position="248"/>
    </location>
</feature>
<sequence>MSDYCQNACDLYEQLSHRKLKEAATPFVAEGSLLTSDWETRGQLADAASRVLMKSLWLARLSRPDVMKPLSDLTRRVTCWSTADDKRLYRLMCYLHSTPERSITHTMGDKQESLKLSLYTDADHASDVEHAQSTAAYSKTRQRAWRGPNLPSLLESSGTGPRLLLFLTVPVQGYARAAFRPSLPVDWCDRACAAAYVLDSNQRASLASYGTGLFSQYRLFRFLHRYMYSAGLLAITALASAAAIGSSLQTRLRLVSLSFNQLACPASLACLEPKTGLPTQSAASQLSQWQRLNAGLSGPLAFEQDVSALEDPAFSQDAAYASESYDFHDDGMPPAPPIDMQQLISRFRSLDLRVRVLEAERSGAQQALWHHHRAASDSQRLRSLISPWAFMSSKVDAIRVSLQRALSRLSGLLITLQQSFPTIAHYSTEQALDSASYQGPLLDGSDIDTAA</sequence>
<organism evidence="2 3">
    <name type="scientific">Symbiodinium microadriaticum</name>
    <name type="common">Dinoflagellate</name>
    <name type="synonym">Zooxanthella microadriatica</name>
    <dbReference type="NCBI Taxonomy" id="2951"/>
    <lineage>
        <taxon>Eukaryota</taxon>
        <taxon>Sar</taxon>
        <taxon>Alveolata</taxon>
        <taxon>Dinophyceae</taxon>
        <taxon>Suessiales</taxon>
        <taxon>Symbiodiniaceae</taxon>
        <taxon>Symbiodinium</taxon>
    </lineage>
</organism>
<evidence type="ECO:0000313" key="2">
    <source>
        <dbReference type="EMBL" id="OLP82969.1"/>
    </source>
</evidence>
<keyword evidence="1" id="KW-0812">Transmembrane</keyword>
<keyword evidence="3" id="KW-1185">Reference proteome</keyword>
<reference evidence="2 3" key="1">
    <citation type="submission" date="2016-02" db="EMBL/GenBank/DDBJ databases">
        <title>Genome analysis of coral dinoflagellate symbionts highlights evolutionary adaptations to a symbiotic lifestyle.</title>
        <authorList>
            <person name="Aranda M."/>
            <person name="Li Y."/>
            <person name="Liew Y.J."/>
            <person name="Baumgarten S."/>
            <person name="Simakov O."/>
            <person name="Wilson M."/>
            <person name="Piel J."/>
            <person name="Ashoor H."/>
            <person name="Bougouffa S."/>
            <person name="Bajic V.B."/>
            <person name="Ryu T."/>
            <person name="Ravasi T."/>
            <person name="Bayer T."/>
            <person name="Micklem G."/>
            <person name="Kim H."/>
            <person name="Bhak J."/>
            <person name="Lajeunesse T.C."/>
            <person name="Voolstra C.R."/>
        </authorList>
    </citation>
    <scope>NUCLEOTIDE SEQUENCE [LARGE SCALE GENOMIC DNA]</scope>
    <source>
        <strain evidence="2 3">CCMP2467</strain>
    </source>
</reference>
<dbReference type="Proteomes" id="UP000186817">
    <property type="component" value="Unassembled WGS sequence"/>
</dbReference>
<evidence type="ECO:0000313" key="3">
    <source>
        <dbReference type="Proteomes" id="UP000186817"/>
    </source>
</evidence>
<name>A0A1Q9CJ59_SYMMI</name>
<dbReference type="AlphaFoldDB" id="A0A1Q9CJ59"/>
<proteinExistence type="predicted"/>
<dbReference type="EMBL" id="LSRX01001152">
    <property type="protein sequence ID" value="OLP82969.1"/>
    <property type="molecule type" value="Genomic_DNA"/>
</dbReference>